<comment type="caution">
    <text evidence="1">The sequence shown here is derived from an EMBL/GenBank/DDBJ whole genome shotgun (WGS) entry which is preliminary data.</text>
</comment>
<protein>
    <submittedName>
        <fullName evidence="1">Uncharacterized protein</fullName>
    </submittedName>
</protein>
<dbReference type="Proteomes" id="UP000234341">
    <property type="component" value="Unassembled WGS sequence"/>
</dbReference>
<dbReference type="AlphaFoldDB" id="A0A2N5CBD0"/>
<dbReference type="OrthoDB" id="6717211at2"/>
<evidence type="ECO:0000313" key="1">
    <source>
        <dbReference type="EMBL" id="PLP99550.1"/>
    </source>
</evidence>
<evidence type="ECO:0000313" key="2">
    <source>
        <dbReference type="Proteomes" id="UP000234341"/>
    </source>
</evidence>
<gene>
    <name evidence="1" type="ORF">CYJ10_17255</name>
</gene>
<dbReference type="EMBL" id="PJRP01000007">
    <property type="protein sequence ID" value="PLP99550.1"/>
    <property type="molecule type" value="Genomic_DNA"/>
</dbReference>
<accession>A0A2N5CBD0</accession>
<sequence>MLFNPEQLRTNGFSAGMIAFYREGMWEGPPLGNTGADGLHWVISAWLLGLQSEFSETLSRAVQWITDAITSGEKSGADQNTYLSLLHGARAIGRWMLDGSESQGDWESARHFETLRWTNEYRPWPRSEIISFGLDEYMAQACQFLQSPGSLERAIDLYEDWTGKRQPLSLSKLLLPRDFGYAICMHYTGGYVQAESDLFDAGRRLLRRYLADRWLGGGQTIRAVMWLKIVYSLQDTKLTPMEIILKAYDDMPKVHRPDFV</sequence>
<proteinExistence type="predicted"/>
<name>A0A2N5CBD0_9BURK</name>
<organism evidence="1 2">
    <name type="scientific">Cupriavidus pauculus</name>
    <dbReference type="NCBI Taxonomy" id="82633"/>
    <lineage>
        <taxon>Bacteria</taxon>
        <taxon>Pseudomonadati</taxon>
        <taxon>Pseudomonadota</taxon>
        <taxon>Betaproteobacteria</taxon>
        <taxon>Burkholderiales</taxon>
        <taxon>Burkholderiaceae</taxon>
        <taxon>Cupriavidus</taxon>
    </lineage>
</organism>
<dbReference type="RefSeq" id="WP_101682692.1">
    <property type="nucleotide sequence ID" value="NZ_PJRP01000007.1"/>
</dbReference>
<reference evidence="1 2" key="1">
    <citation type="submission" date="2017-12" db="EMBL/GenBank/DDBJ databases">
        <title>Genome sequence of the active heterotrophic nitrifier-denitrifier, Cupriavidus pauculus UM1.</title>
        <authorList>
            <person name="Putonti C."/>
            <person name="Castignetti D."/>
        </authorList>
    </citation>
    <scope>NUCLEOTIDE SEQUENCE [LARGE SCALE GENOMIC DNA]</scope>
    <source>
        <strain evidence="1 2">UM1</strain>
    </source>
</reference>